<dbReference type="GO" id="GO:0016407">
    <property type="term" value="F:acetyltransferase activity"/>
    <property type="evidence" value="ECO:0007669"/>
    <property type="project" value="InterPro"/>
</dbReference>
<dbReference type="PANTHER" id="PTHR11786:SF0">
    <property type="entry name" value="ARYLAMINE N-ACETYLTRANSFERASE 4-RELATED"/>
    <property type="match status" value="1"/>
</dbReference>
<comment type="caution">
    <text evidence="3">The sequence shown here is derived from an EMBL/GenBank/DDBJ whole genome shotgun (WGS) entry which is preliminary data.</text>
</comment>
<protein>
    <submittedName>
        <fullName evidence="3">Arylamine N-acetyltransferase</fullName>
    </submittedName>
</protein>
<name>A0A5D4RER8_9BACI</name>
<sequence>MNIERYLARIQADKKEPGLEALAQLQKSHMKSIPFENLDVIRKVPIRLDTDQFYKKVVENGRGGFCYELNGLFQTFLSAMGYSSALISCTVKTPGGWAKENSHAAILVYLDQPYLTDVGFGDSARQPIPLDGTIKEDESGKYKVRDLGDGCYDLMHYASGEWQIKYRFSEEKRSLGFFEDSCTFNQTSAESPFTKDDIITIANENGRITLSGHSLIKTENGEKIKTELDKSSKIEALKKFFGITAE</sequence>
<evidence type="ECO:0000313" key="4">
    <source>
        <dbReference type="Proteomes" id="UP000322139"/>
    </source>
</evidence>
<dbReference type="EMBL" id="VTER01000006">
    <property type="protein sequence ID" value="TYS47972.1"/>
    <property type="molecule type" value="Genomic_DNA"/>
</dbReference>
<dbReference type="InterPro" id="IPR038765">
    <property type="entry name" value="Papain-like_cys_pep_sf"/>
</dbReference>
<proteinExistence type="inferred from homology"/>
<dbReference type="PANTHER" id="PTHR11786">
    <property type="entry name" value="N-HYDROXYARYLAMINE O-ACETYLTRANSFERASE"/>
    <property type="match status" value="1"/>
</dbReference>
<organism evidence="3 4">
    <name type="scientific">Bacillus infantis</name>
    <dbReference type="NCBI Taxonomy" id="324767"/>
    <lineage>
        <taxon>Bacteria</taxon>
        <taxon>Bacillati</taxon>
        <taxon>Bacillota</taxon>
        <taxon>Bacilli</taxon>
        <taxon>Bacillales</taxon>
        <taxon>Bacillaceae</taxon>
        <taxon>Bacillus</taxon>
    </lineage>
</organism>
<dbReference type="PRINTS" id="PR01543">
    <property type="entry name" value="ANATRNSFRASE"/>
</dbReference>
<evidence type="ECO:0000313" key="3">
    <source>
        <dbReference type="EMBL" id="TYS47972.1"/>
    </source>
</evidence>
<reference evidence="3 4" key="1">
    <citation type="submission" date="2019-08" db="EMBL/GenBank/DDBJ databases">
        <title>Bacillus genomes from the desert of Cuatro Cienegas, Coahuila.</title>
        <authorList>
            <person name="Olmedo-Alvarez G."/>
        </authorList>
    </citation>
    <scope>NUCLEOTIDE SEQUENCE [LARGE SCALE GENOMIC DNA]</scope>
    <source>
        <strain evidence="3 4">CH446_14T</strain>
    </source>
</reference>
<evidence type="ECO:0000256" key="1">
    <source>
        <dbReference type="ARBA" id="ARBA00006547"/>
    </source>
</evidence>
<evidence type="ECO:0000256" key="2">
    <source>
        <dbReference type="RuleBase" id="RU003452"/>
    </source>
</evidence>
<gene>
    <name evidence="3" type="ORF">FZD51_13700</name>
</gene>
<dbReference type="InterPro" id="IPR001447">
    <property type="entry name" value="Arylamine_N-AcTrfase"/>
</dbReference>
<accession>A0A5D4RER8</accession>
<dbReference type="SUPFAM" id="SSF54001">
    <property type="entry name" value="Cysteine proteinases"/>
    <property type="match status" value="1"/>
</dbReference>
<dbReference type="Proteomes" id="UP000322139">
    <property type="component" value="Unassembled WGS sequence"/>
</dbReference>
<keyword evidence="3" id="KW-0808">Transferase</keyword>
<dbReference type="InterPro" id="IPR053710">
    <property type="entry name" value="Arylamine_NAT_domain_sf"/>
</dbReference>
<dbReference type="Pfam" id="PF00797">
    <property type="entry name" value="Acetyltransf_2"/>
    <property type="match status" value="1"/>
</dbReference>
<dbReference type="RefSeq" id="WP_148975285.1">
    <property type="nucleotide sequence ID" value="NZ_VTER01000006.1"/>
</dbReference>
<dbReference type="Gene3D" id="3.30.2140.20">
    <property type="match status" value="1"/>
</dbReference>
<comment type="similarity">
    <text evidence="1 2">Belongs to the arylamine N-acetyltransferase family.</text>
</comment>
<dbReference type="AlphaFoldDB" id="A0A5D4RER8"/>